<dbReference type="GO" id="GO:0007420">
    <property type="term" value="P:brain development"/>
    <property type="evidence" value="ECO:0007669"/>
    <property type="project" value="InterPro"/>
</dbReference>
<dbReference type="PANTHER" id="PTHR46097:SF4">
    <property type="entry name" value="ARF GTPASE-ACTIVATING PROTEIN GIT2"/>
    <property type="match status" value="1"/>
</dbReference>
<gene>
    <name evidence="10" type="primary">GIT2</name>
</gene>
<dbReference type="GO" id="GO:0036465">
    <property type="term" value="P:synaptic vesicle recycling"/>
    <property type="evidence" value="ECO:0007669"/>
    <property type="project" value="TreeGrafter"/>
</dbReference>
<dbReference type="FunFam" id="1.10.220.150:FF:000003">
    <property type="entry name" value="ARF GTPase-activating protein GIT2 isoform 1"/>
    <property type="match status" value="1"/>
</dbReference>
<feature type="domain" description="Arf-GAP" evidence="9">
    <location>
        <begin position="1"/>
        <end position="124"/>
    </location>
</feature>
<evidence type="ECO:0000313" key="11">
    <source>
        <dbReference type="Proteomes" id="UP000233220"/>
    </source>
</evidence>
<evidence type="ECO:0000256" key="1">
    <source>
        <dbReference type="ARBA" id="ARBA00022468"/>
    </source>
</evidence>
<dbReference type="SUPFAM" id="SSF57863">
    <property type="entry name" value="ArfGap/RecO-like zinc finger"/>
    <property type="match status" value="1"/>
</dbReference>
<keyword evidence="3 6" id="KW-0862">Zinc</keyword>
<dbReference type="CDD" id="cd08847">
    <property type="entry name" value="ArfGap_GIT2"/>
    <property type="match status" value="1"/>
</dbReference>
<keyword evidence="1" id="KW-0343">GTPase activation</keyword>
<protein>
    <submittedName>
        <fullName evidence="10">GIT ArfGAP 2</fullName>
    </submittedName>
</protein>
<name>A0A2K6UBC2_SAIBB</name>
<evidence type="ECO:0000259" key="9">
    <source>
        <dbReference type="PROSITE" id="PS50115"/>
    </source>
</evidence>
<dbReference type="Gene3D" id="1.10.220.150">
    <property type="entry name" value="Arf GTPase activating protein"/>
    <property type="match status" value="1"/>
</dbReference>
<dbReference type="GO" id="GO:0032012">
    <property type="term" value="P:regulation of ARF protein signal transduction"/>
    <property type="evidence" value="ECO:0007669"/>
    <property type="project" value="InterPro"/>
</dbReference>
<dbReference type="GO" id="GO:0031267">
    <property type="term" value="F:small GTPase binding"/>
    <property type="evidence" value="ECO:0007669"/>
    <property type="project" value="TreeGrafter"/>
</dbReference>
<accession>A0A2K6UBC2</accession>
<dbReference type="GO" id="GO:0008270">
    <property type="term" value="F:zinc ion binding"/>
    <property type="evidence" value="ECO:0007669"/>
    <property type="project" value="UniProtKB-KW"/>
</dbReference>
<dbReference type="SMART" id="SM00105">
    <property type="entry name" value="ArfGap"/>
    <property type="match status" value="1"/>
</dbReference>
<dbReference type="InterPro" id="IPR038508">
    <property type="entry name" value="ArfGAP_dom_sf"/>
</dbReference>
<dbReference type="InterPro" id="IPR001164">
    <property type="entry name" value="ArfGAP_dom"/>
</dbReference>
<reference evidence="10" key="2">
    <citation type="submission" date="2025-09" db="UniProtKB">
        <authorList>
            <consortium name="Ensembl"/>
        </authorList>
    </citation>
    <scope>IDENTIFICATION</scope>
</reference>
<dbReference type="Ensembl" id="ENSSBOT00000046056.1">
    <property type="protein sequence ID" value="ENSSBOP00000029174.1"/>
    <property type="gene ID" value="ENSSBOG00000030824.1"/>
</dbReference>
<dbReference type="PANTHER" id="PTHR46097">
    <property type="entry name" value="G PROTEIN-COUPLED RECEPTOR KINASE INTERACTING ARFGAP"/>
    <property type="match status" value="1"/>
</dbReference>
<dbReference type="InterPro" id="IPR047161">
    <property type="entry name" value="GIT-like"/>
</dbReference>
<dbReference type="PRINTS" id="PR00405">
    <property type="entry name" value="REVINTRACTNG"/>
</dbReference>
<dbReference type="GO" id="GO:0098793">
    <property type="term" value="C:presynapse"/>
    <property type="evidence" value="ECO:0007669"/>
    <property type="project" value="GOC"/>
</dbReference>
<dbReference type="Gene3D" id="1.20.5.170">
    <property type="match status" value="1"/>
</dbReference>
<evidence type="ECO:0000256" key="7">
    <source>
        <dbReference type="SAM" id="Coils"/>
    </source>
</evidence>
<dbReference type="Pfam" id="PF01412">
    <property type="entry name" value="ArfGap"/>
    <property type="match status" value="1"/>
</dbReference>
<feature type="coiled-coil region" evidence="7">
    <location>
        <begin position="364"/>
        <end position="405"/>
    </location>
</feature>
<feature type="compositionally biased region" description="Acidic residues" evidence="8">
    <location>
        <begin position="312"/>
        <end position="330"/>
    </location>
</feature>
<dbReference type="GO" id="GO:0005096">
    <property type="term" value="F:GTPase activator activity"/>
    <property type="evidence" value="ECO:0007669"/>
    <property type="project" value="UniProtKB-KW"/>
</dbReference>
<reference evidence="10" key="1">
    <citation type="submission" date="2025-08" db="UniProtKB">
        <authorList>
            <consortium name="Ensembl"/>
        </authorList>
    </citation>
    <scope>IDENTIFICATION</scope>
</reference>
<evidence type="ECO:0000256" key="5">
    <source>
        <dbReference type="ARBA" id="ARBA00023054"/>
    </source>
</evidence>
<dbReference type="Gene3D" id="1.20.120.330">
    <property type="entry name" value="Nucleotidyltransferases domain 2"/>
    <property type="match status" value="1"/>
</dbReference>
<dbReference type="InterPro" id="IPR013724">
    <property type="entry name" value="GIT_SHD"/>
</dbReference>
<dbReference type="FunFam" id="1.20.5.170:FF:000015">
    <property type="entry name" value="ARF GTPase-activating protein GIT2 isoform 1"/>
    <property type="match status" value="1"/>
</dbReference>
<dbReference type="Pfam" id="PF08518">
    <property type="entry name" value="GIT_SHD"/>
    <property type="match status" value="2"/>
</dbReference>
<sequence>MSKRLRSSEVCADCSGPDPSWASVNRGTFICDECCSVHRSLGRHISQVRHLKHTPWPPTLLQMVETLYNNGANSIWEHSLLDPASIMSGRRKANPQDKVHPNKAEFIRAKYQMLAFVHRLPCRDDDSVTAKDLSKQGGHHELAERLVEIQYELTDRLAFYLCGRKPDHKNGQHFIIPQMADSSLDLSELAKAAKKKLQSLSNHLFEELAMDVYDEVDRRETDAVWLATQNHSALVTETTVVPFLPVNPEYSSTRNQGRQKLARFNAHEFATLVIDILSDAKRRQQGSSLSGSKENVELILRTINNQHSIESQDNDQPDYDSVASDEDTDLETTASKANRQKSLDSDLSDGPVTVQEFMEVKNALVASEAKIQQLMKVNNNLSDELRIMQKKLQTLQSENSNLRKQATTNIYQVQTGSEYTDTSNHSSLKRRPSARGSRPMSMYETGSGQKPYLPMGEASRPEESRTRLQPFPTHASRLEKQNSTPESDYDNTPNDMEPDGIGSSRKGRQRSMVWPGDGLVPDTAEPHVAPSPTLPSTEDVIRKTEQITKNIQELLRAAQENKHDSYIPCSERIHVAVTEMAALFPKKPKSDMVRTSLRLLTSSAYRLQSECKKTLPGDPGSPTDVQLVTQQVIQCAYDIAKAAKQLVTITTKENNN</sequence>
<dbReference type="Proteomes" id="UP000233220">
    <property type="component" value="Unplaced"/>
</dbReference>
<dbReference type="PROSITE" id="PS50115">
    <property type="entry name" value="ARFGAP"/>
    <property type="match status" value="1"/>
</dbReference>
<evidence type="ECO:0000256" key="8">
    <source>
        <dbReference type="SAM" id="MobiDB-lite"/>
    </source>
</evidence>
<dbReference type="GO" id="GO:0008277">
    <property type="term" value="P:regulation of G protein-coupled receptor signaling pathway"/>
    <property type="evidence" value="ECO:0007669"/>
    <property type="project" value="TreeGrafter"/>
</dbReference>
<evidence type="ECO:0000256" key="2">
    <source>
        <dbReference type="ARBA" id="ARBA00022737"/>
    </source>
</evidence>
<feature type="region of interest" description="Disordered" evidence="8">
    <location>
        <begin position="307"/>
        <end position="349"/>
    </location>
</feature>
<dbReference type="Pfam" id="PF12205">
    <property type="entry name" value="GIT1_C"/>
    <property type="match status" value="1"/>
</dbReference>
<proteinExistence type="predicted"/>
<dbReference type="FunFam" id="1.20.120.330:FF:000002">
    <property type="entry name" value="ARF GTPase-activating protein GIT2 isoform 1"/>
    <property type="match status" value="1"/>
</dbReference>
<evidence type="ECO:0000256" key="4">
    <source>
        <dbReference type="ARBA" id="ARBA00023043"/>
    </source>
</evidence>
<keyword evidence="11" id="KW-1185">Reference proteome</keyword>
<keyword evidence="5 7" id="KW-0175">Coiled coil</keyword>
<dbReference type="InterPro" id="IPR022018">
    <property type="entry name" value="GIT1_C"/>
</dbReference>
<dbReference type="SMART" id="SM00555">
    <property type="entry name" value="GIT"/>
    <property type="match status" value="2"/>
</dbReference>
<keyword evidence="3 6" id="KW-0479">Metal-binding</keyword>
<dbReference type="InterPro" id="IPR037278">
    <property type="entry name" value="ARFGAP/RecO"/>
</dbReference>
<keyword evidence="3 6" id="KW-0863">Zinc-finger</keyword>
<dbReference type="AlphaFoldDB" id="A0A2K6UBC2"/>
<keyword evidence="2" id="KW-0677">Repeat</keyword>
<keyword evidence="4" id="KW-0040">ANK repeat</keyword>
<dbReference type="InterPro" id="IPR032352">
    <property type="entry name" value="GIT1/2_CC"/>
</dbReference>
<dbReference type="Pfam" id="PF16559">
    <property type="entry name" value="GIT_CC"/>
    <property type="match status" value="1"/>
</dbReference>
<organism evidence="10 11">
    <name type="scientific">Saimiri boliviensis boliviensis</name>
    <name type="common">Bolivian squirrel monkey</name>
    <dbReference type="NCBI Taxonomy" id="39432"/>
    <lineage>
        <taxon>Eukaryota</taxon>
        <taxon>Metazoa</taxon>
        <taxon>Chordata</taxon>
        <taxon>Craniata</taxon>
        <taxon>Vertebrata</taxon>
        <taxon>Euteleostomi</taxon>
        <taxon>Mammalia</taxon>
        <taxon>Eutheria</taxon>
        <taxon>Euarchontoglires</taxon>
        <taxon>Primates</taxon>
        <taxon>Haplorrhini</taxon>
        <taxon>Platyrrhini</taxon>
        <taxon>Cebidae</taxon>
        <taxon>Saimiriinae</taxon>
        <taxon>Saimiri</taxon>
    </lineage>
</organism>
<evidence type="ECO:0000313" key="10">
    <source>
        <dbReference type="Ensembl" id="ENSSBOP00000029174.1"/>
    </source>
</evidence>
<evidence type="ECO:0000256" key="3">
    <source>
        <dbReference type="ARBA" id="ARBA00022771"/>
    </source>
</evidence>
<evidence type="ECO:0000256" key="6">
    <source>
        <dbReference type="PROSITE-ProRule" id="PRU00288"/>
    </source>
</evidence>
<feature type="region of interest" description="Disordered" evidence="8">
    <location>
        <begin position="413"/>
        <end position="539"/>
    </location>
</feature>
<feature type="compositionally biased region" description="Polar residues" evidence="8">
    <location>
        <begin position="413"/>
        <end position="426"/>
    </location>
</feature>
<dbReference type="GeneTree" id="ENSGT00940000156383"/>
<feature type="compositionally biased region" description="Polar residues" evidence="8">
    <location>
        <begin position="481"/>
        <end position="494"/>
    </location>
</feature>